<keyword evidence="7" id="KW-0862">Zinc</keyword>
<evidence type="ECO:0000256" key="13">
    <source>
        <dbReference type="SAM" id="MobiDB-lite"/>
    </source>
</evidence>
<dbReference type="PANTHER" id="PTHR19376">
    <property type="entry name" value="DNA-DIRECTED RNA POLYMERASE"/>
    <property type="match status" value="1"/>
</dbReference>
<feature type="region of interest" description="Disordered" evidence="13">
    <location>
        <begin position="1391"/>
        <end position="1490"/>
    </location>
</feature>
<dbReference type="SMART" id="SM00663">
    <property type="entry name" value="RPOLA_N"/>
    <property type="match status" value="1"/>
</dbReference>
<dbReference type="Pfam" id="PF04983">
    <property type="entry name" value="RNA_pol_Rpb1_3"/>
    <property type="match status" value="1"/>
</dbReference>
<dbReference type="FunFam" id="1.10.274.100:FF:000006">
    <property type="entry name" value="DNA-directed RNA polymerase subunit"/>
    <property type="match status" value="1"/>
</dbReference>
<feature type="compositionally biased region" description="Acidic residues" evidence="13">
    <location>
        <begin position="1435"/>
        <end position="1451"/>
    </location>
</feature>
<accession>S5CLM4</accession>
<feature type="compositionally biased region" description="Basic and acidic residues" evidence="13">
    <location>
        <begin position="1420"/>
        <end position="1434"/>
    </location>
</feature>
<comment type="similarity">
    <text evidence="2 12">Belongs to the RNA polymerase beta' chain family.</text>
</comment>
<evidence type="ECO:0000256" key="10">
    <source>
        <dbReference type="ARBA" id="ARBA00023242"/>
    </source>
</evidence>
<dbReference type="InterPro" id="IPR042102">
    <property type="entry name" value="RNA_pol_Rpb1_3_sf"/>
</dbReference>
<reference evidence="15" key="1">
    <citation type="journal article" date="2013" name="PLoS Genet.">
        <title>Extensive intra-kingdom horizontal gene transfer converging on a fungal fructose transporter gene.</title>
        <authorList>
            <person name="Coelho M.A."/>
            <person name="Goncalves C."/>
            <person name="Sampaio J.P."/>
            <person name="Goncalves P."/>
        </authorList>
    </citation>
    <scope>NUCLEOTIDE SEQUENCE</scope>
    <source>
        <strain evidence="15">PYCC 3044</strain>
    </source>
</reference>
<evidence type="ECO:0000256" key="5">
    <source>
        <dbReference type="ARBA" id="ARBA00022695"/>
    </source>
</evidence>
<evidence type="ECO:0000256" key="7">
    <source>
        <dbReference type="ARBA" id="ARBA00022833"/>
    </source>
</evidence>
<dbReference type="InterPro" id="IPR007083">
    <property type="entry name" value="RNA_pol_Rpb1_4"/>
</dbReference>
<dbReference type="InterPro" id="IPR006592">
    <property type="entry name" value="RNA_pol_N"/>
</dbReference>
<dbReference type="EMBL" id="KF055412">
    <property type="protein sequence ID" value="AGQ04600.1"/>
    <property type="molecule type" value="Genomic_DNA"/>
</dbReference>
<dbReference type="InterPro" id="IPR000722">
    <property type="entry name" value="RNA_pol_asu"/>
</dbReference>
<dbReference type="GO" id="GO:0046872">
    <property type="term" value="F:metal ion binding"/>
    <property type="evidence" value="ECO:0007669"/>
    <property type="project" value="UniProtKB-KW"/>
</dbReference>
<dbReference type="GO" id="GO:0006352">
    <property type="term" value="P:DNA-templated transcription initiation"/>
    <property type="evidence" value="ECO:0007669"/>
    <property type="project" value="UniProtKB-ARBA"/>
</dbReference>
<dbReference type="Gene3D" id="2.40.40.20">
    <property type="match status" value="1"/>
</dbReference>
<keyword evidence="4 12" id="KW-0808">Transferase</keyword>
<proteinExistence type="inferred from homology"/>
<evidence type="ECO:0000259" key="14">
    <source>
        <dbReference type="SMART" id="SM00663"/>
    </source>
</evidence>
<comment type="catalytic activity">
    <reaction evidence="11 12">
        <text>RNA(n) + a ribonucleoside 5'-triphosphate = RNA(n+1) + diphosphate</text>
        <dbReference type="Rhea" id="RHEA:21248"/>
        <dbReference type="Rhea" id="RHEA-COMP:14527"/>
        <dbReference type="Rhea" id="RHEA-COMP:17342"/>
        <dbReference type="ChEBI" id="CHEBI:33019"/>
        <dbReference type="ChEBI" id="CHEBI:61557"/>
        <dbReference type="ChEBI" id="CHEBI:140395"/>
        <dbReference type="EC" id="2.7.7.6"/>
    </reaction>
</comment>
<evidence type="ECO:0000256" key="11">
    <source>
        <dbReference type="ARBA" id="ARBA00048552"/>
    </source>
</evidence>
<evidence type="ECO:0000256" key="8">
    <source>
        <dbReference type="ARBA" id="ARBA00022842"/>
    </source>
</evidence>
<keyword evidence="10" id="KW-0539">Nucleus</keyword>
<comment type="subcellular location">
    <subcellularLocation>
        <location evidence="1">Nucleus</location>
    </subcellularLocation>
</comment>
<evidence type="ECO:0000256" key="1">
    <source>
        <dbReference type="ARBA" id="ARBA00004123"/>
    </source>
</evidence>
<keyword evidence="5 12" id="KW-0548">Nucleotidyltransferase</keyword>
<dbReference type="Pfam" id="PF00623">
    <property type="entry name" value="RNA_pol_Rpb1_2"/>
    <property type="match status" value="1"/>
</dbReference>
<name>S5CLM4_STABA</name>
<dbReference type="SUPFAM" id="SSF64484">
    <property type="entry name" value="beta and beta-prime subunits of DNA dependent RNA-polymerase"/>
    <property type="match status" value="1"/>
</dbReference>
<evidence type="ECO:0000256" key="2">
    <source>
        <dbReference type="ARBA" id="ARBA00006460"/>
    </source>
</evidence>
<dbReference type="GO" id="GO:0005736">
    <property type="term" value="C:RNA polymerase I complex"/>
    <property type="evidence" value="ECO:0007669"/>
    <property type="project" value="UniProtKB-ARBA"/>
</dbReference>
<keyword evidence="3 12" id="KW-0240">DNA-directed RNA polymerase</keyword>
<dbReference type="Pfam" id="PF05000">
    <property type="entry name" value="RNA_pol_Rpb1_4"/>
    <property type="match status" value="1"/>
</dbReference>
<feature type="compositionally biased region" description="Acidic residues" evidence="13">
    <location>
        <begin position="1402"/>
        <end position="1419"/>
    </location>
</feature>
<dbReference type="InterPro" id="IPR045867">
    <property type="entry name" value="DNA-dir_RpoC_beta_prime"/>
</dbReference>
<dbReference type="Gene3D" id="3.30.1490.180">
    <property type="entry name" value="RNA polymerase ii"/>
    <property type="match status" value="1"/>
</dbReference>
<dbReference type="FunFam" id="3.30.1490.180:FF:000003">
    <property type="entry name" value="DNA-directed RNA polymerase subunit"/>
    <property type="match status" value="1"/>
</dbReference>
<dbReference type="FunFam" id="2.40.40.20:FF:000019">
    <property type="entry name" value="DNA-directed RNA polymerase II subunit RPB1"/>
    <property type="match status" value="1"/>
</dbReference>
<dbReference type="Gene3D" id="1.10.274.100">
    <property type="entry name" value="RNA polymerase Rpb1, domain 3"/>
    <property type="match status" value="1"/>
</dbReference>
<feature type="compositionally biased region" description="Acidic residues" evidence="13">
    <location>
        <begin position="1459"/>
        <end position="1477"/>
    </location>
</feature>
<comment type="function">
    <text evidence="12">DNA-dependent RNA polymerase catalyzes the transcription of DNA into RNA using the four ribonucleoside triphosphates as substrates.</text>
</comment>
<dbReference type="CDD" id="cd02735">
    <property type="entry name" value="RNAP_I_Rpa1_C"/>
    <property type="match status" value="1"/>
</dbReference>
<dbReference type="Gene3D" id="1.10.132.30">
    <property type="match status" value="1"/>
</dbReference>
<dbReference type="PANTHER" id="PTHR19376:SF11">
    <property type="entry name" value="DNA-DIRECTED RNA POLYMERASE I SUBUNIT RPA1"/>
    <property type="match status" value="1"/>
</dbReference>
<dbReference type="InterPro" id="IPR044893">
    <property type="entry name" value="RNA_pol_Rpb1_clamp_domain"/>
</dbReference>
<keyword evidence="6" id="KW-0479">Metal-binding</keyword>
<dbReference type="GO" id="GO:0003899">
    <property type="term" value="F:DNA-directed RNA polymerase activity"/>
    <property type="evidence" value="ECO:0007669"/>
    <property type="project" value="UniProtKB-EC"/>
</dbReference>
<evidence type="ECO:0000256" key="3">
    <source>
        <dbReference type="ARBA" id="ARBA00022478"/>
    </source>
</evidence>
<dbReference type="GO" id="GO:0003677">
    <property type="term" value="F:DNA binding"/>
    <property type="evidence" value="ECO:0007669"/>
    <property type="project" value="InterPro"/>
</dbReference>
<evidence type="ECO:0000256" key="6">
    <source>
        <dbReference type="ARBA" id="ARBA00022723"/>
    </source>
</evidence>
<evidence type="ECO:0000256" key="12">
    <source>
        <dbReference type="RuleBase" id="RU004279"/>
    </source>
</evidence>
<dbReference type="InterPro" id="IPR007066">
    <property type="entry name" value="RNA_pol_Rpb1_3"/>
</dbReference>
<evidence type="ECO:0000256" key="4">
    <source>
        <dbReference type="ARBA" id="ARBA00022679"/>
    </source>
</evidence>
<dbReference type="InterPro" id="IPR038120">
    <property type="entry name" value="Rpb1_funnel_sf"/>
</dbReference>
<feature type="region of interest" description="Disordered" evidence="13">
    <location>
        <begin position="1139"/>
        <end position="1160"/>
    </location>
</feature>
<dbReference type="CDD" id="cd01435">
    <property type="entry name" value="RNAP_I_RPA1_N"/>
    <property type="match status" value="1"/>
</dbReference>
<keyword evidence="8" id="KW-0460">Magnesium</keyword>
<protein>
    <recommendedName>
        <fullName evidence="12">DNA-directed RNA polymerase subunit</fullName>
        <ecNumber evidence="12">2.7.7.6</ecNumber>
    </recommendedName>
</protein>
<feature type="domain" description="RNA polymerase N-terminal" evidence="14">
    <location>
        <begin position="370"/>
        <end position="715"/>
    </location>
</feature>
<evidence type="ECO:0000313" key="15">
    <source>
        <dbReference type="EMBL" id="AGQ04600.1"/>
    </source>
</evidence>
<dbReference type="InterPro" id="IPR007080">
    <property type="entry name" value="RNA_pol_Rpb1_1"/>
</dbReference>
<dbReference type="EC" id="2.7.7.6" evidence="12"/>
<dbReference type="Gene3D" id="3.30.70.2850">
    <property type="match status" value="1"/>
</dbReference>
<dbReference type="InterPro" id="IPR015699">
    <property type="entry name" value="DNA-dir_RNA_pol1_lsu_N"/>
</dbReference>
<dbReference type="Pfam" id="PF04997">
    <property type="entry name" value="RNA_pol_Rpb1_1"/>
    <property type="match status" value="1"/>
</dbReference>
<feature type="compositionally biased region" description="Low complexity" evidence="13">
    <location>
        <begin position="1478"/>
        <end position="1490"/>
    </location>
</feature>
<dbReference type="InterPro" id="IPR007081">
    <property type="entry name" value="RNA_pol_Rpb1_5"/>
</dbReference>
<keyword evidence="9 12" id="KW-0804">Transcription</keyword>
<dbReference type="Gene3D" id="4.10.860.120">
    <property type="entry name" value="RNA polymerase II, clamp domain"/>
    <property type="match status" value="1"/>
</dbReference>
<organism evidence="15">
    <name type="scientific">Starmerella bacillaris</name>
    <name type="common">Yeast</name>
    <name type="synonym">Candida zemplinina</name>
    <dbReference type="NCBI Taxonomy" id="1247836"/>
    <lineage>
        <taxon>Eukaryota</taxon>
        <taxon>Fungi</taxon>
        <taxon>Dikarya</taxon>
        <taxon>Ascomycota</taxon>
        <taxon>Saccharomycotina</taxon>
        <taxon>Dipodascomycetes</taxon>
        <taxon>Dipodascales</taxon>
        <taxon>Trichomonascaceae</taxon>
        <taxon>Starmerella</taxon>
    </lineage>
</organism>
<evidence type="ECO:0000256" key="9">
    <source>
        <dbReference type="ARBA" id="ARBA00023163"/>
    </source>
</evidence>
<sequence length="1721" mass="191894">MDIATAVGEYLESVDFKFLNSHEIKTLSVKQILSAEVFDNLGHPVTNGLYDLCLGAFGQNLCQTCGLNEKKCMGHVGHVNLPVPVFNPMVFPQMYLLLRSSCMHCLHFKLNKEEKHLFECKLRLLQYGLILESSEVQDISSIPSDSENDLEALDAKLHNTSNTKNDTMDVDPSEKKSDAKDIVALRINARTVFVENKIAAAIQSGFTSPDGMYTPTISEERKKVLKELFTRLLSRPKCDNCGMYSPKFRKDGVSKIFETGLSDKQLKSNTALASNVKVSALDLQEYKLNDKLAKEVEEPLGNFEIKLKSQHGNRYMSSFEICNLMRQVFRFEQKLCSLMFNSRPSKKQNNFSGSKKEDSNIMENEYVSADIFFANVIMVPPTRFRLPSELGDDLHMNPLTELMQKIVQTSLRILEAKNTYLELQSQKDALSVDRKNALTMMVNQFIQLQNDYNGLVDSTKNASATGLVNPGIKQTLERKEGLFRKNMMGKRVNYAARSVISPDPNIETNEIGVPLVFALKLTYPEPVTLHNAEELRKAVINGPDTWPGATIVQNEFGQQTSLANMTLDQRTAVANQLTTPASTAAASSAVTGSSADSRFNGSAVAGINKKVFRHIRNGDVVLMNRQPTLHKASMMGHIVRVLPKEKTLRLHYANTGAYNADFDGDEMNMHFPQNEAARAEAMLIANTNNQYLTPTSGKPLRGLIQDHISAGVWLTNMDSFFSREEYQQLIYGSIYPESGKFSSGKVLLLPPAVLKPRAMWTGKQLISTLLLNVCPLNRPGLNLKSSNKIKNEYWSSSSKENTVLFKDGELLIGILDKSQYGASDHGLVHAVYEVYGAEYAGLLLSVLGRLFTKFNMRYALTCGMDDLLLTTEGNEARSSILSGSADVGLKAALEVTNLSTENSNKLNPQEQREFKLRLEEILRDDSKLAVLDAVTQSKAGAVTSQVVSTCIPKGTTKQFPRNSMQMMALSGAKGSNVNVSQIMCSLGQQALEGRRVPLMVSGKSLPCFKPFDTQLRAGGYIAQRFQTGVKPQEYYFHCMAGREGLIDTAVKTSRSGYLQRCLIKQLEGVHVEYDNTVRDYDGTLLQFMYGGDSIDTTKESYLDEFEFCKENMQSLLHKHVPSESEIGNLDDTTAASYLKKQKKREKKSNGNQHSSSDIDPVTAVYNPSKYIGAVSTSFQQKLEKKADEFYPDKEQKKLKKKFISLMQLKYQQSTVNPGEQVGIVASQSIGEPSTQMTLNTFHFAGHGAANVTLGIPRMREIIMTASANIKTPQMSLQLQQDISDAAADAFAKSITKIVLSQLIDKVIVKEKTSALNSKSTKTARKYSVRIELYTKKEYEEEYDVSQHDIEQILSNKFLFMLEESIAKEVRKQRRIDQSIVTQIGVANKSEKAGIKADSQVNDIDDSGDEDVNSDNEEEESNSKDDVVASDKQEKEEAELGEEEEEDKEVEDIDLKKEENETDESENSSENSDAEMDTDSSVSDVEVSTPSKPVVAATSNYASSTSSVQRQKAVLSMHRTISAFNFDDEDGQWCEFDLEFSGSKKLLMVNLIEDLCRKVVVRETKNIDRCLRTVTNGKSSLITEGVNFKEMWQEDLFIKPDEITSNDVNAVLHTYGVEAARQTIVNEIGNVFKTYAIAVNQRHLDLIADMMTREGTYLPFSRQGLDSSTSPFLKMSFESTCQFLTKTVLNGDHEDLKSPSARIVIGRPFKGGTGAFDLMTRL</sequence>
<dbReference type="Gene3D" id="1.10.357.120">
    <property type="match status" value="1"/>
</dbReference>
<dbReference type="Pfam" id="PF04998">
    <property type="entry name" value="RNA_pol_Rpb1_5"/>
    <property type="match status" value="1"/>
</dbReference>
<dbReference type="InterPro" id="IPR047107">
    <property type="entry name" value="DNA-dir_RNA_pol1_lsu_C"/>
</dbReference>